<reference evidence="1" key="1">
    <citation type="submission" date="2020-08" db="EMBL/GenBank/DDBJ databases">
        <title>Pontibacter sp. SD6 16S ribosomal RNA gene Genome sequencing and assembly.</title>
        <authorList>
            <person name="Kang M."/>
        </authorList>
    </citation>
    <scope>NUCLEOTIDE SEQUENCE</scope>
    <source>
        <strain evidence="1">SD6</strain>
    </source>
</reference>
<protein>
    <recommendedName>
        <fullName evidence="3">STAS/SEC14 domain-containing protein</fullName>
    </recommendedName>
</protein>
<dbReference type="Proteomes" id="UP000603640">
    <property type="component" value="Unassembled WGS sequence"/>
</dbReference>
<keyword evidence="2" id="KW-1185">Reference proteome</keyword>
<organism evidence="1 2">
    <name type="scientific">Pontibacter cellulosilyticus</name>
    <dbReference type="NCBI Taxonomy" id="1720253"/>
    <lineage>
        <taxon>Bacteria</taxon>
        <taxon>Pseudomonadati</taxon>
        <taxon>Bacteroidota</taxon>
        <taxon>Cytophagia</taxon>
        <taxon>Cytophagales</taxon>
        <taxon>Hymenobacteraceae</taxon>
        <taxon>Pontibacter</taxon>
    </lineage>
</organism>
<accession>A0A923NBL9</accession>
<evidence type="ECO:0008006" key="3">
    <source>
        <dbReference type="Google" id="ProtNLM"/>
    </source>
</evidence>
<gene>
    <name evidence="1" type="ORF">H8S84_18900</name>
</gene>
<dbReference type="EMBL" id="JACRVF010000007">
    <property type="protein sequence ID" value="MBC5994921.1"/>
    <property type="molecule type" value="Genomic_DNA"/>
</dbReference>
<sequence>METVVMGGNHILAMLREQPCQGLLNSNRELIGPWDSAVNWLAYKWAPSAKMLGLRYFAHVVSPGIYGQRSFEALYPKLKDILEVKAFDDDEAAEAWFKIGQLES</sequence>
<dbReference type="AlphaFoldDB" id="A0A923NBL9"/>
<name>A0A923NBL9_9BACT</name>
<dbReference type="RefSeq" id="WP_187068948.1">
    <property type="nucleotide sequence ID" value="NZ_JACRVF010000007.1"/>
</dbReference>
<comment type="caution">
    <text evidence="1">The sequence shown here is derived from an EMBL/GenBank/DDBJ whole genome shotgun (WGS) entry which is preliminary data.</text>
</comment>
<evidence type="ECO:0000313" key="2">
    <source>
        <dbReference type="Proteomes" id="UP000603640"/>
    </source>
</evidence>
<proteinExistence type="predicted"/>
<evidence type="ECO:0000313" key="1">
    <source>
        <dbReference type="EMBL" id="MBC5994921.1"/>
    </source>
</evidence>